<evidence type="ECO:0000259" key="4">
    <source>
        <dbReference type="Pfam" id="PF06429"/>
    </source>
</evidence>
<keyword evidence="6" id="KW-0282">Flagellum</keyword>
<dbReference type="InterPro" id="IPR037925">
    <property type="entry name" value="FlgE/F/G-like"/>
</dbReference>
<dbReference type="RefSeq" id="WP_270452373.1">
    <property type="nucleotide sequence ID" value="NZ_JADPIE010000001.1"/>
</dbReference>
<feature type="domain" description="Flagellar basal body rod protein N-terminal" evidence="3">
    <location>
        <begin position="5"/>
        <end position="35"/>
    </location>
</feature>
<dbReference type="Pfam" id="PF00460">
    <property type="entry name" value="Flg_bb_rod"/>
    <property type="match status" value="1"/>
</dbReference>
<feature type="domain" description="Flagellar hook protein FlgE/F/G-like D1" evidence="5">
    <location>
        <begin position="92"/>
        <end position="156"/>
    </location>
</feature>
<dbReference type="Pfam" id="PF06429">
    <property type="entry name" value="Flg_bbr_C"/>
    <property type="match status" value="1"/>
</dbReference>
<keyword evidence="6" id="KW-0966">Cell projection</keyword>
<dbReference type="SUPFAM" id="SSF117143">
    <property type="entry name" value="Flagellar hook protein flgE"/>
    <property type="match status" value="1"/>
</dbReference>
<dbReference type="EMBL" id="JADPIE010000001">
    <property type="protein sequence ID" value="MBF8435712.1"/>
    <property type="molecule type" value="Genomic_DNA"/>
</dbReference>
<feature type="domain" description="Flagellar basal-body/hook protein C-terminal" evidence="4">
    <location>
        <begin position="198"/>
        <end position="242"/>
    </location>
</feature>
<proteinExistence type="inferred from homology"/>
<dbReference type="PANTHER" id="PTHR30435:SF19">
    <property type="entry name" value="FLAGELLAR BASAL-BODY ROD PROTEIN FLGG"/>
    <property type="match status" value="1"/>
</dbReference>
<dbReference type="AlphaFoldDB" id="A0A931AN00"/>
<dbReference type="Proteomes" id="UP000621436">
    <property type="component" value="Unassembled WGS sequence"/>
</dbReference>
<dbReference type="InterPro" id="IPR020013">
    <property type="entry name" value="Flagellar_FlgE/F/G"/>
</dbReference>
<keyword evidence="6" id="KW-0969">Cilium</keyword>
<comment type="similarity">
    <text evidence="1 2">Belongs to the flagella basal body rod proteins family.</text>
</comment>
<keyword evidence="7" id="KW-1185">Reference proteome</keyword>
<accession>A0A931AN00</accession>
<comment type="subcellular location">
    <subcellularLocation>
        <location evidence="2">Bacterial flagellum basal body</location>
    </subcellularLocation>
</comment>
<protein>
    <submittedName>
        <fullName evidence="6">Flagellar basal-body rod protein FlgF</fullName>
    </submittedName>
</protein>
<dbReference type="Pfam" id="PF22692">
    <property type="entry name" value="LlgE_F_G_D1"/>
    <property type="match status" value="1"/>
</dbReference>
<organism evidence="6 7">
    <name type="scientific">Halonatronomonas betaini</name>
    <dbReference type="NCBI Taxonomy" id="2778430"/>
    <lineage>
        <taxon>Bacteria</taxon>
        <taxon>Bacillati</taxon>
        <taxon>Bacillota</taxon>
        <taxon>Clostridia</taxon>
        <taxon>Halanaerobiales</taxon>
        <taxon>Halarsenatibacteraceae</taxon>
        <taxon>Halonatronomonas</taxon>
    </lineage>
</organism>
<dbReference type="InterPro" id="IPR012836">
    <property type="entry name" value="FlgF"/>
</dbReference>
<reference evidence="6" key="1">
    <citation type="submission" date="2020-11" db="EMBL/GenBank/DDBJ databases">
        <title>Halonatronomonas betainensis gen. nov., sp. nov. a novel haloalkaliphilic representative of the family Halanaerobiacae capable of betaine degradation.</title>
        <authorList>
            <person name="Boltyanskaya Y."/>
            <person name="Kevbrin V."/>
            <person name="Detkova E."/>
            <person name="Grouzdev D.S."/>
            <person name="Koziaeva V."/>
            <person name="Zhilina T."/>
        </authorList>
    </citation>
    <scope>NUCLEOTIDE SEQUENCE</scope>
    <source>
        <strain evidence="6">Z-7014</strain>
    </source>
</reference>
<comment type="caution">
    <text evidence="6">The sequence shown here is derived from an EMBL/GenBank/DDBJ whole genome shotgun (WGS) entry which is preliminary data.</text>
</comment>
<dbReference type="NCBIfam" id="TIGR02490">
    <property type="entry name" value="flgF"/>
    <property type="match status" value="1"/>
</dbReference>
<name>A0A931AN00_9FIRM</name>
<evidence type="ECO:0000259" key="5">
    <source>
        <dbReference type="Pfam" id="PF22692"/>
    </source>
</evidence>
<evidence type="ECO:0000313" key="7">
    <source>
        <dbReference type="Proteomes" id="UP000621436"/>
    </source>
</evidence>
<dbReference type="PANTHER" id="PTHR30435">
    <property type="entry name" value="FLAGELLAR PROTEIN"/>
    <property type="match status" value="1"/>
</dbReference>
<evidence type="ECO:0000313" key="6">
    <source>
        <dbReference type="EMBL" id="MBF8435712.1"/>
    </source>
</evidence>
<dbReference type="GO" id="GO:0030694">
    <property type="term" value="C:bacterial-type flagellum basal body, rod"/>
    <property type="evidence" value="ECO:0007669"/>
    <property type="project" value="InterPro"/>
</dbReference>
<dbReference type="InterPro" id="IPR001444">
    <property type="entry name" value="Flag_bb_rod_N"/>
</dbReference>
<keyword evidence="2" id="KW-0975">Bacterial flagellum</keyword>
<dbReference type="InterPro" id="IPR010930">
    <property type="entry name" value="Flg_bb/hook_C_dom"/>
</dbReference>
<evidence type="ECO:0000256" key="2">
    <source>
        <dbReference type="RuleBase" id="RU362116"/>
    </source>
</evidence>
<evidence type="ECO:0000256" key="1">
    <source>
        <dbReference type="ARBA" id="ARBA00009677"/>
    </source>
</evidence>
<dbReference type="InterPro" id="IPR053967">
    <property type="entry name" value="LlgE_F_G-like_D1"/>
</dbReference>
<dbReference type="NCBIfam" id="TIGR03506">
    <property type="entry name" value="FlgEFG_subfam"/>
    <property type="match status" value="2"/>
</dbReference>
<evidence type="ECO:0000259" key="3">
    <source>
        <dbReference type="Pfam" id="PF00460"/>
    </source>
</evidence>
<sequence>MIRGLYSSATGMLANEVKMDNISNNLANTDTTAFKRDRIIKETFPEMLLHRMEKGRNPVEIGSLNNGVAVDEKFIDFTQGGLRETGSQYDLAIEGDGFFVVDTPDGVRYTRDGNFTVDQDGLIVNNSGYPVMGEEGLLQTIPGENVSIDDNGTVYVNDLEVDTVQIVDFDDYTDLNKVGENLYETDQAVQATDDYRLAQGYLEGSNIQIVNEMVSMIEATRHYETNQKAIQAADMTLEKAVNQVGRLR</sequence>
<gene>
    <name evidence="6" type="primary">flgF</name>
    <name evidence="6" type="ORF">I0Q91_01340</name>
</gene>
<dbReference type="GO" id="GO:0071978">
    <property type="term" value="P:bacterial-type flagellum-dependent swarming motility"/>
    <property type="evidence" value="ECO:0007669"/>
    <property type="project" value="TreeGrafter"/>
</dbReference>